<dbReference type="PROSITE" id="PS50188">
    <property type="entry name" value="B302_SPRY"/>
    <property type="match status" value="1"/>
</dbReference>
<dbReference type="Pfam" id="PF00622">
    <property type="entry name" value="SPRY"/>
    <property type="match status" value="1"/>
</dbReference>
<evidence type="ECO:0000256" key="5">
    <source>
        <dbReference type="ARBA" id="ARBA00022771"/>
    </source>
</evidence>
<accession>A0A6P3VYA6</accession>
<dbReference type="CDD" id="cd19756">
    <property type="entry name" value="Bbox2"/>
    <property type="match status" value="1"/>
</dbReference>
<dbReference type="FunFam" id="2.60.120.920:FF:000004">
    <property type="entry name" value="Butyrophilin subfamily 1 member A1"/>
    <property type="match status" value="1"/>
</dbReference>
<dbReference type="Proteomes" id="UP000515152">
    <property type="component" value="Chromosome 11"/>
</dbReference>
<dbReference type="InterPro" id="IPR013320">
    <property type="entry name" value="ConA-like_dom_sf"/>
</dbReference>
<sequence>MASENIETSRLEYEISCSVCCGIFKNPVLLSCSHSFCKECLQEVWNKSAKRECPLCRRKSSKDLPPLNLALKQVCELILKEKTRIGVTSEALCSLHGENLKLYCKQDDQAICVDCIGSGQHQNHDVCRFIAVVQERKEELLTDLKPLKEKRDNLDKMKRSCDATAAFIKKQADKTEADIKSEFEKLHKFLYEEESARVASLRNKEQQKTQMLQDSVETISSKLASLSAVIDSIEREMEIQDMEFLQNFKAIKRRVQCKLQEPDTISVPLIDVSKHLSALKYSIWEKMLGIIHHSPLTLDPLSAHPQLAFSDELTSVRYSFRGKNLPDNPERFDLYVFVLGSEGYSGGVHSWEIEVGNKPNCRIGVARQSVQRKGNFPVCPKAGFYTIILRKHEFRAGTWPETRLEYDRKPRRIRIQLDYTKGEVTFSDPSEGTLIYAFKDTFTEKMFPLFGPSKDSTPLRICSRKVLIQLEP</sequence>
<dbReference type="PROSITE" id="PS50089">
    <property type="entry name" value="ZF_RING_2"/>
    <property type="match status" value="1"/>
</dbReference>
<evidence type="ECO:0000256" key="3">
    <source>
        <dbReference type="ARBA" id="ARBA00022490"/>
    </source>
</evidence>
<dbReference type="InterPro" id="IPR003877">
    <property type="entry name" value="SPRY_dom"/>
</dbReference>
<dbReference type="GO" id="GO:0008270">
    <property type="term" value="F:zinc ion binding"/>
    <property type="evidence" value="ECO:0007669"/>
    <property type="project" value="UniProtKB-KW"/>
</dbReference>
<dbReference type="RefSeq" id="XP_012684576.2">
    <property type="nucleotide sequence ID" value="XM_012829122.3"/>
</dbReference>
<dbReference type="PROSITE" id="PS50119">
    <property type="entry name" value="ZF_BBOX"/>
    <property type="match status" value="1"/>
</dbReference>
<feature type="domain" description="B box-type" evidence="9">
    <location>
        <begin position="88"/>
        <end position="129"/>
    </location>
</feature>
<dbReference type="SMART" id="SM00589">
    <property type="entry name" value="PRY"/>
    <property type="match status" value="1"/>
</dbReference>
<evidence type="ECO:0000259" key="8">
    <source>
        <dbReference type="PROSITE" id="PS50089"/>
    </source>
</evidence>
<dbReference type="SUPFAM" id="SSF57845">
    <property type="entry name" value="B-box zinc-binding domain"/>
    <property type="match status" value="1"/>
</dbReference>
<dbReference type="PROSITE" id="PS00518">
    <property type="entry name" value="ZF_RING_1"/>
    <property type="match status" value="1"/>
</dbReference>
<evidence type="ECO:0000259" key="10">
    <source>
        <dbReference type="PROSITE" id="PS50188"/>
    </source>
</evidence>
<keyword evidence="3" id="KW-0963">Cytoplasm</keyword>
<dbReference type="InterPro" id="IPR003879">
    <property type="entry name" value="Butyrophylin_SPRY"/>
</dbReference>
<evidence type="ECO:0000313" key="11">
    <source>
        <dbReference type="Proteomes" id="UP000515152"/>
    </source>
</evidence>
<dbReference type="InterPro" id="IPR050143">
    <property type="entry name" value="TRIM/RBCC"/>
</dbReference>
<dbReference type="InterPro" id="IPR043136">
    <property type="entry name" value="B30.2/SPRY_sf"/>
</dbReference>
<proteinExistence type="inferred from homology"/>
<feature type="domain" description="B30.2/SPRY" evidence="10">
    <location>
        <begin position="276"/>
        <end position="468"/>
    </location>
</feature>
<dbReference type="AlphaFoldDB" id="A0A6P3VYA6"/>
<evidence type="ECO:0000256" key="4">
    <source>
        <dbReference type="ARBA" id="ARBA00022723"/>
    </source>
</evidence>
<dbReference type="Gene3D" id="2.60.120.920">
    <property type="match status" value="1"/>
</dbReference>
<dbReference type="SUPFAM" id="SSF49899">
    <property type="entry name" value="Concanavalin A-like lectins/glucanases"/>
    <property type="match status" value="1"/>
</dbReference>
<comment type="subcellular location">
    <subcellularLocation>
        <location evidence="1">Cytoplasm</location>
    </subcellularLocation>
</comment>
<dbReference type="InterPro" id="IPR018957">
    <property type="entry name" value="Znf_C3HC4_RING-type"/>
</dbReference>
<dbReference type="SUPFAM" id="SSF57850">
    <property type="entry name" value="RING/U-box"/>
    <property type="match status" value="1"/>
</dbReference>
<protein>
    <submittedName>
        <fullName evidence="12">E3 ubiquitin-protein ligase TRIM39-like</fullName>
    </submittedName>
</protein>
<dbReference type="Gene3D" id="3.30.160.60">
    <property type="entry name" value="Classic Zinc Finger"/>
    <property type="match status" value="1"/>
</dbReference>
<dbReference type="CDD" id="cd12893">
    <property type="entry name" value="SPRY_PRY_TRIM35"/>
    <property type="match status" value="1"/>
</dbReference>
<gene>
    <name evidence="12" type="primary">LOC105901639</name>
</gene>
<evidence type="ECO:0000256" key="6">
    <source>
        <dbReference type="ARBA" id="ARBA00022833"/>
    </source>
</evidence>
<dbReference type="InterPro" id="IPR000315">
    <property type="entry name" value="Znf_B-box"/>
</dbReference>
<dbReference type="PANTHER" id="PTHR24103">
    <property type="entry name" value="E3 UBIQUITIN-PROTEIN LIGASE TRIM"/>
    <property type="match status" value="1"/>
</dbReference>
<dbReference type="SMART" id="SM00184">
    <property type="entry name" value="RING"/>
    <property type="match status" value="1"/>
</dbReference>
<dbReference type="SMART" id="SM00336">
    <property type="entry name" value="BBOX"/>
    <property type="match status" value="1"/>
</dbReference>
<dbReference type="GO" id="GO:0005737">
    <property type="term" value="C:cytoplasm"/>
    <property type="evidence" value="ECO:0007669"/>
    <property type="project" value="UniProtKB-SubCell"/>
</dbReference>
<dbReference type="InterPro" id="IPR013083">
    <property type="entry name" value="Znf_RING/FYVE/PHD"/>
</dbReference>
<organism evidence="11 12">
    <name type="scientific">Clupea harengus</name>
    <name type="common">Atlantic herring</name>
    <dbReference type="NCBI Taxonomy" id="7950"/>
    <lineage>
        <taxon>Eukaryota</taxon>
        <taxon>Metazoa</taxon>
        <taxon>Chordata</taxon>
        <taxon>Craniata</taxon>
        <taxon>Vertebrata</taxon>
        <taxon>Euteleostomi</taxon>
        <taxon>Actinopterygii</taxon>
        <taxon>Neopterygii</taxon>
        <taxon>Teleostei</taxon>
        <taxon>Clupei</taxon>
        <taxon>Clupeiformes</taxon>
        <taxon>Clupeoidei</taxon>
        <taxon>Clupeidae</taxon>
        <taxon>Clupea</taxon>
    </lineage>
</organism>
<evidence type="ECO:0000256" key="7">
    <source>
        <dbReference type="PROSITE-ProRule" id="PRU00024"/>
    </source>
</evidence>
<keyword evidence="5 7" id="KW-0863">Zinc-finger</keyword>
<evidence type="ECO:0000256" key="1">
    <source>
        <dbReference type="ARBA" id="ARBA00004496"/>
    </source>
</evidence>
<dbReference type="OrthoDB" id="654191at2759"/>
<dbReference type="GeneID" id="105901639"/>
<dbReference type="InterPro" id="IPR017907">
    <property type="entry name" value="Znf_RING_CS"/>
</dbReference>
<dbReference type="Pfam" id="PF13765">
    <property type="entry name" value="PRY"/>
    <property type="match status" value="1"/>
</dbReference>
<keyword evidence="4" id="KW-0479">Metal-binding</keyword>
<keyword evidence="6" id="KW-0862">Zinc</keyword>
<name>A0A6P3VYA6_CLUHA</name>
<comment type="similarity">
    <text evidence="2">Belongs to the TRIM/RBCC family.</text>
</comment>
<dbReference type="InterPro" id="IPR001841">
    <property type="entry name" value="Znf_RING"/>
</dbReference>
<dbReference type="Pfam" id="PF00643">
    <property type="entry name" value="zf-B_box"/>
    <property type="match status" value="1"/>
</dbReference>
<keyword evidence="11" id="KW-1185">Reference proteome</keyword>
<dbReference type="InterPro" id="IPR006574">
    <property type="entry name" value="PRY"/>
</dbReference>
<dbReference type="SMART" id="SM00449">
    <property type="entry name" value="SPRY"/>
    <property type="match status" value="1"/>
</dbReference>
<dbReference type="Gene3D" id="3.30.40.10">
    <property type="entry name" value="Zinc/RING finger domain, C3HC4 (zinc finger)"/>
    <property type="match status" value="1"/>
</dbReference>
<dbReference type="InterPro" id="IPR001870">
    <property type="entry name" value="B30.2/SPRY"/>
</dbReference>
<dbReference type="Pfam" id="PF00097">
    <property type="entry name" value="zf-C3HC4"/>
    <property type="match status" value="1"/>
</dbReference>
<dbReference type="KEGG" id="char:105901639"/>
<evidence type="ECO:0000256" key="2">
    <source>
        <dbReference type="ARBA" id="ARBA00008518"/>
    </source>
</evidence>
<evidence type="ECO:0000313" key="12">
    <source>
        <dbReference type="RefSeq" id="XP_012684576.2"/>
    </source>
</evidence>
<dbReference type="PRINTS" id="PR01407">
    <property type="entry name" value="BUTYPHLNCDUF"/>
</dbReference>
<reference evidence="12" key="1">
    <citation type="submission" date="2025-08" db="UniProtKB">
        <authorList>
            <consortium name="RefSeq"/>
        </authorList>
    </citation>
    <scope>IDENTIFICATION</scope>
</reference>
<feature type="domain" description="RING-type" evidence="8">
    <location>
        <begin position="17"/>
        <end position="57"/>
    </location>
</feature>
<evidence type="ECO:0000259" key="9">
    <source>
        <dbReference type="PROSITE" id="PS50119"/>
    </source>
</evidence>